<dbReference type="SUPFAM" id="SSF53474">
    <property type="entry name" value="alpha/beta-Hydrolases"/>
    <property type="match status" value="1"/>
</dbReference>
<dbReference type="AlphaFoldDB" id="A0A0F9NTT6"/>
<dbReference type="Gene3D" id="3.40.50.1820">
    <property type="entry name" value="alpha/beta hydrolase"/>
    <property type="match status" value="1"/>
</dbReference>
<evidence type="ECO:0000259" key="1">
    <source>
        <dbReference type="Pfam" id="PF12146"/>
    </source>
</evidence>
<feature type="domain" description="Serine aminopeptidase S33" evidence="1">
    <location>
        <begin position="9"/>
        <end position="197"/>
    </location>
</feature>
<comment type="caution">
    <text evidence="2">The sequence shown here is derived from an EMBL/GenBank/DDBJ whole genome shotgun (WGS) entry which is preliminary data.</text>
</comment>
<reference evidence="2" key="1">
    <citation type="journal article" date="2015" name="Nature">
        <title>Complex archaea that bridge the gap between prokaryotes and eukaryotes.</title>
        <authorList>
            <person name="Spang A."/>
            <person name="Saw J.H."/>
            <person name="Jorgensen S.L."/>
            <person name="Zaremba-Niedzwiedzka K."/>
            <person name="Martijn J."/>
            <person name="Lind A.E."/>
            <person name="van Eijk R."/>
            <person name="Schleper C."/>
            <person name="Guy L."/>
            <person name="Ettema T.J."/>
        </authorList>
    </citation>
    <scope>NUCLEOTIDE SEQUENCE</scope>
</reference>
<accession>A0A0F9NTT6</accession>
<protein>
    <recommendedName>
        <fullName evidence="1">Serine aminopeptidase S33 domain-containing protein</fullName>
    </recommendedName>
</protein>
<gene>
    <name evidence="2" type="ORF">LCGC14_0910780</name>
</gene>
<dbReference type="InterPro" id="IPR022742">
    <property type="entry name" value="Hydrolase_4"/>
</dbReference>
<sequence length="216" mass="24606">MYLKINYNIIAIDLPSHNKSSVFSVLSLKLYVDVVKDFTKILRSEKIIIGGHSMGGVIAQEFFYNYPEDVSALILCSTGGRMRVSKFILNNVKINYQVYLDSLREGSFYRKTPKNIIDNAILEASQTGSEVTYNDFKICNAFDTLTKTSTIDVPCLIICGKADQMTPVKYSQFFHDKIKNSELYIIDKAGHSVMLEKPKHVNNAIEDFIQKYFNNK</sequence>
<dbReference type="EMBL" id="LAZR01003023">
    <property type="protein sequence ID" value="KKN22870.1"/>
    <property type="molecule type" value="Genomic_DNA"/>
</dbReference>
<dbReference type="PANTHER" id="PTHR43798">
    <property type="entry name" value="MONOACYLGLYCEROL LIPASE"/>
    <property type="match status" value="1"/>
</dbReference>
<evidence type="ECO:0000313" key="2">
    <source>
        <dbReference type="EMBL" id="KKN22870.1"/>
    </source>
</evidence>
<dbReference type="GO" id="GO:0016020">
    <property type="term" value="C:membrane"/>
    <property type="evidence" value="ECO:0007669"/>
    <property type="project" value="TreeGrafter"/>
</dbReference>
<dbReference type="PANTHER" id="PTHR43798:SF33">
    <property type="entry name" value="HYDROLASE, PUTATIVE (AFU_ORTHOLOGUE AFUA_2G14860)-RELATED"/>
    <property type="match status" value="1"/>
</dbReference>
<name>A0A0F9NTT6_9ZZZZ</name>
<dbReference type="PRINTS" id="PR00111">
    <property type="entry name" value="ABHYDROLASE"/>
</dbReference>
<dbReference type="Pfam" id="PF12146">
    <property type="entry name" value="Hydrolase_4"/>
    <property type="match status" value="1"/>
</dbReference>
<dbReference type="InterPro" id="IPR029058">
    <property type="entry name" value="AB_hydrolase_fold"/>
</dbReference>
<dbReference type="InterPro" id="IPR050266">
    <property type="entry name" value="AB_hydrolase_sf"/>
</dbReference>
<organism evidence="2">
    <name type="scientific">marine sediment metagenome</name>
    <dbReference type="NCBI Taxonomy" id="412755"/>
    <lineage>
        <taxon>unclassified sequences</taxon>
        <taxon>metagenomes</taxon>
        <taxon>ecological metagenomes</taxon>
    </lineage>
</organism>
<dbReference type="InterPro" id="IPR000073">
    <property type="entry name" value="AB_hydrolase_1"/>
</dbReference>
<proteinExistence type="predicted"/>